<proteinExistence type="predicted"/>
<evidence type="ECO:0000256" key="4">
    <source>
        <dbReference type="ARBA" id="ARBA00022801"/>
    </source>
</evidence>
<name>A0A6P0UR54_9FLAO</name>
<dbReference type="GO" id="GO:0051603">
    <property type="term" value="P:proteolysis involved in protein catabolic process"/>
    <property type="evidence" value="ECO:0007669"/>
    <property type="project" value="TreeGrafter"/>
</dbReference>
<evidence type="ECO:0000259" key="8">
    <source>
        <dbReference type="Pfam" id="PF01435"/>
    </source>
</evidence>
<protein>
    <submittedName>
        <fullName evidence="9">M48 family metalloprotease</fullName>
    </submittedName>
</protein>
<evidence type="ECO:0000256" key="3">
    <source>
        <dbReference type="ARBA" id="ARBA00022723"/>
    </source>
</evidence>
<sequence>MKAKTTLKTPIKKYFSLKILLVFIFFSSLAFAQEEETWKEATIFEFTAPYEKIVISFDDEEFTFLVNEKTEFLRSKRKSIDKDKIFPGSTADISFVIENRKRVLTKIMVSAEEEEGNKFEGVFEVLEGDIAYVDGRKVMLTDKTSIKCKGGDGCNCSKGRSFLDLTELPVGSFLTVTGNQGANGIYMASKIEVCKNVYTNNDKLLMKEVAKSFDASNMSRIKLVPENSFNPSYGLHEGNIKIGSVDYKLLDNIRIQGYINFVGNRVLPEYTKEESFSQEHDVYFRFYVIDNDVPNAMAFPNGMIFINTGLLKLMENEAQLATVLGHEIAHVTYEHGAKRFKATKFTESKIGKKGFGWMKKMLKKKVNVADDGILGAAFDKALEYTTPENIMNIFDKKKETQSDRVGLFYMHNSGYDIREAAKFWQIMVSNTKNEKFMNKITSSTWDMINSIEGELDGDLLNQLGKEGSDLLVTQILETVYTSHPLSVKRFGDINRLLAVTYEGVDFSQYQIGKEEFDKYIAEIRE</sequence>
<reference evidence="9 10" key="1">
    <citation type="submission" date="2020-01" db="EMBL/GenBank/DDBJ databases">
        <title>Leptobacterium flavescens.</title>
        <authorList>
            <person name="Wang G."/>
        </authorList>
    </citation>
    <scope>NUCLEOTIDE SEQUENCE [LARGE SCALE GENOMIC DNA]</scope>
    <source>
        <strain evidence="9 10">KCTC 22160</strain>
    </source>
</reference>
<dbReference type="RefSeq" id="WP_163605903.1">
    <property type="nucleotide sequence ID" value="NZ_JAABOO010000001.1"/>
</dbReference>
<dbReference type="GO" id="GO:0046872">
    <property type="term" value="F:metal ion binding"/>
    <property type="evidence" value="ECO:0007669"/>
    <property type="project" value="UniProtKB-KW"/>
</dbReference>
<dbReference type="PANTHER" id="PTHR22726:SF1">
    <property type="entry name" value="METALLOENDOPEPTIDASE OMA1, MITOCHONDRIAL"/>
    <property type="match status" value="1"/>
</dbReference>
<keyword evidence="2 9" id="KW-0645">Protease</keyword>
<evidence type="ECO:0000313" key="9">
    <source>
        <dbReference type="EMBL" id="NER12896.1"/>
    </source>
</evidence>
<dbReference type="GO" id="GO:0016020">
    <property type="term" value="C:membrane"/>
    <property type="evidence" value="ECO:0007669"/>
    <property type="project" value="TreeGrafter"/>
</dbReference>
<dbReference type="AlphaFoldDB" id="A0A6P0UR54"/>
<evidence type="ECO:0000313" key="10">
    <source>
        <dbReference type="Proteomes" id="UP000468581"/>
    </source>
</evidence>
<keyword evidence="10" id="KW-1185">Reference proteome</keyword>
<evidence type="ECO:0000256" key="1">
    <source>
        <dbReference type="ARBA" id="ARBA00001947"/>
    </source>
</evidence>
<evidence type="ECO:0000256" key="5">
    <source>
        <dbReference type="ARBA" id="ARBA00022833"/>
    </source>
</evidence>
<keyword evidence="4" id="KW-0378">Hydrolase</keyword>
<keyword evidence="5" id="KW-0862">Zinc</keyword>
<dbReference type="Proteomes" id="UP000468581">
    <property type="component" value="Unassembled WGS sequence"/>
</dbReference>
<dbReference type="InterPro" id="IPR001915">
    <property type="entry name" value="Peptidase_M48"/>
</dbReference>
<comment type="cofactor">
    <cofactor evidence="1">
        <name>Zn(2+)</name>
        <dbReference type="ChEBI" id="CHEBI:29105"/>
    </cofactor>
</comment>
<organism evidence="9 10">
    <name type="scientific">Leptobacterium flavescens</name>
    <dbReference type="NCBI Taxonomy" id="472055"/>
    <lineage>
        <taxon>Bacteria</taxon>
        <taxon>Pseudomonadati</taxon>
        <taxon>Bacteroidota</taxon>
        <taxon>Flavobacteriia</taxon>
        <taxon>Flavobacteriales</taxon>
        <taxon>Flavobacteriaceae</taxon>
        <taxon>Leptobacterium</taxon>
    </lineage>
</organism>
<evidence type="ECO:0000256" key="2">
    <source>
        <dbReference type="ARBA" id="ARBA00022670"/>
    </source>
</evidence>
<accession>A0A6P0UR54</accession>
<dbReference type="PANTHER" id="PTHR22726">
    <property type="entry name" value="METALLOENDOPEPTIDASE OMA1"/>
    <property type="match status" value="1"/>
</dbReference>
<feature type="domain" description="Peptidase M48" evidence="8">
    <location>
        <begin position="273"/>
        <end position="494"/>
    </location>
</feature>
<keyword evidence="7" id="KW-0732">Signal</keyword>
<dbReference type="GO" id="GO:0004222">
    <property type="term" value="F:metalloendopeptidase activity"/>
    <property type="evidence" value="ECO:0007669"/>
    <property type="project" value="InterPro"/>
</dbReference>
<gene>
    <name evidence="9" type="ORF">GWK08_05560</name>
</gene>
<dbReference type="EMBL" id="JAABOO010000001">
    <property type="protein sequence ID" value="NER12896.1"/>
    <property type="molecule type" value="Genomic_DNA"/>
</dbReference>
<feature type="signal peptide" evidence="7">
    <location>
        <begin position="1"/>
        <end position="32"/>
    </location>
</feature>
<evidence type="ECO:0000256" key="6">
    <source>
        <dbReference type="ARBA" id="ARBA00023049"/>
    </source>
</evidence>
<keyword evidence="3" id="KW-0479">Metal-binding</keyword>
<dbReference type="InterPro" id="IPR051156">
    <property type="entry name" value="Mito/Outer_Membr_Metalloprot"/>
</dbReference>
<feature type="chain" id="PRO_5027098058" evidence="7">
    <location>
        <begin position="33"/>
        <end position="525"/>
    </location>
</feature>
<evidence type="ECO:0000256" key="7">
    <source>
        <dbReference type="SAM" id="SignalP"/>
    </source>
</evidence>
<keyword evidence="6 9" id="KW-0482">Metalloprotease</keyword>
<dbReference type="Pfam" id="PF01435">
    <property type="entry name" value="Peptidase_M48"/>
    <property type="match status" value="1"/>
</dbReference>
<dbReference type="Gene3D" id="3.30.2010.10">
    <property type="entry name" value="Metalloproteases ('zincins'), catalytic domain"/>
    <property type="match status" value="1"/>
</dbReference>
<comment type="caution">
    <text evidence="9">The sequence shown here is derived from an EMBL/GenBank/DDBJ whole genome shotgun (WGS) entry which is preliminary data.</text>
</comment>